<reference evidence="1 2" key="1">
    <citation type="journal article" date="2018" name="Evol. Lett.">
        <title>Horizontal gene cluster transfer increased hallucinogenic mushroom diversity.</title>
        <authorList>
            <person name="Reynolds H.T."/>
            <person name="Vijayakumar V."/>
            <person name="Gluck-Thaler E."/>
            <person name="Korotkin H.B."/>
            <person name="Matheny P.B."/>
            <person name="Slot J.C."/>
        </authorList>
    </citation>
    <scope>NUCLEOTIDE SEQUENCE [LARGE SCALE GENOMIC DNA]</scope>
    <source>
        <strain evidence="1 2">SRW20</strain>
    </source>
</reference>
<evidence type="ECO:0000313" key="2">
    <source>
        <dbReference type="Proteomes" id="UP000284706"/>
    </source>
</evidence>
<accession>A0A409YQI4</accession>
<keyword evidence="2" id="KW-1185">Reference proteome</keyword>
<proteinExistence type="predicted"/>
<gene>
    <name evidence="1" type="ORF">CVT26_012412</name>
</gene>
<evidence type="ECO:0000313" key="1">
    <source>
        <dbReference type="EMBL" id="PPR05265.1"/>
    </source>
</evidence>
<name>A0A409YQI4_9AGAR</name>
<protein>
    <submittedName>
        <fullName evidence="1">Uncharacterized protein</fullName>
    </submittedName>
</protein>
<comment type="caution">
    <text evidence="1">The sequence shown here is derived from an EMBL/GenBank/DDBJ whole genome shotgun (WGS) entry which is preliminary data.</text>
</comment>
<dbReference type="InParanoid" id="A0A409YQI4"/>
<sequence length="202" mass="22223">MDYGKSASAADGARHREYDCGRSMGLGETESDRLELEGDILDMLRAIYARAHLSLILHWSRPRRTSGGVLGATGPSVAWQATASTRTRLPASCVFNALAFLPLAGHGVRSHISTIDVYLQFDIPRRPRTEEPSWRRSALMTISSFFWPDRRCSARFRNEDQGFVVTVLPSVNMIGQEHCCTVNRLCGAAALKAGAAQCPERG</sequence>
<dbReference type="AlphaFoldDB" id="A0A409YQI4"/>
<organism evidence="1 2">
    <name type="scientific">Gymnopilus dilepis</name>
    <dbReference type="NCBI Taxonomy" id="231916"/>
    <lineage>
        <taxon>Eukaryota</taxon>
        <taxon>Fungi</taxon>
        <taxon>Dikarya</taxon>
        <taxon>Basidiomycota</taxon>
        <taxon>Agaricomycotina</taxon>
        <taxon>Agaricomycetes</taxon>
        <taxon>Agaricomycetidae</taxon>
        <taxon>Agaricales</taxon>
        <taxon>Agaricineae</taxon>
        <taxon>Hymenogastraceae</taxon>
        <taxon>Gymnopilus</taxon>
    </lineage>
</organism>
<dbReference type="Proteomes" id="UP000284706">
    <property type="component" value="Unassembled WGS sequence"/>
</dbReference>
<dbReference type="EMBL" id="NHYE01000500">
    <property type="protein sequence ID" value="PPR05265.1"/>
    <property type="molecule type" value="Genomic_DNA"/>
</dbReference>